<dbReference type="Proteomes" id="UP000436284">
    <property type="component" value="Unassembled WGS sequence"/>
</dbReference>
<accession>A0A6N8TZL3</accession>
<keyword evidence="1" id="KW-0472">Membrane</keyword>
<dbReference type="AlphaFoldDB" id="A0A6N8TZL3"/>
<evidence type="ECO:0000313" key="2">
    <source>
        <dbReference type="EMBL" id="MXQ50126.1"/>
    </source>
</evidence>
<dbReference type="PROSITE" id="PS51257">
    <property type="entry name" value="PROKAR_LIPOPROTEIN"/>
    <property type="match status" value="1"/>
</dbReference>
<keyword evidence="1" id="KW-1133">Transmembrane helix</keyword>
<reference evidence="2 3" key="1">
    <citation type="submission" date="2019-12" db="EMBL/GenBank/DDBJ databases">
        <title>Salinicoccus cyprini sp. nov., isolated from gastro-intestinal tract of mirror carp, Cyprinus carpio var. specularis, collected from Gobind Sagar Reservoir, Himachal Pradesh, India.</title>
        <authorList>
            <person name="Talwar C."/>
            <person name="Singh A.K."/>
            <person name="Lal R."/>
            <person name="Negi R.K."/>
        </authorList>
    </citation>
    <scope>NUCLEOTIDE SEQUENCE [LARGE SCALE GENOMIC DNA]</scope>
    <source>
        <strain evidence="2 3">J-82</strain>
    </source>
</reference>
<gene>
    <name evidence="2" type="ORF">GQ671_02270</name>
</gene>
<dbReference type="EMBL" id="WUUK01000001">
    <property type="protein sequence ID" value="MXQ50126.1"/>
    <property type="molecule type" value="Genomic_DNA"/>
</dbReference>
<organism evidence="2 3">
    <name type="scientific">Salinicoccus hispanicus</name>
    <dbReference type="NCBI Taxonomy" id="157225"/>
    <lineage>
        <taxon>Bacteria</taxon>
        <taxon>Bacillati</taxon>
        <taxon>Bacillota</taxon>
        <taxon>Bacilli</taxon>
        <taxon>Bacillales</taxon>
        <taxon>Staphylococcaceae</taxon>
        <taxon>Salinicoccus</taxon>
    </lineage>
</organism>
<keyword evidence="1" id="KW-0812">Transmembrane</keyword>
<proteinExistence type="predicted"/>
<name>A0A6N8TZL3_9STAP</name>
<feature type="transmembrane region" description="Helical" evidence="1">
    <location>
        <begin position="111"/>
        <end position="130"/>
    </location>
</feature>
<protein>
    <submittedName>
        <fullName evidence="2">Uncharacterized protein</fullName>
    </submittedName>
</protein>
<sequence>MWEYLWRPWSIFAGTWAIACDFLYHLSFMTWYIQFGPIILTFTLAVVTVLMDEKSKNTKIGASKKEDEKGDTEKPNLKITFFIPIYLIALVVSMTAIYGPPQNNLFDYTRMEFWIFIAVLTFSDVFKYWTDNKEDQKGGMRT</sequence>
<dbReference type="RefSeq" id="WP_160652086.1">
    <property type="nucleotide sequence ID" value="NZ_JBHRWU010000001.1"/>
</dbReference>
<dbReference type="OrthoDB" id="2418234at2"/>
<evidence type="ECO:0000313" key="3">
    <source>
        <dbReference type="Proteomes" id="UP000436284"/>
    </source>
</evidence>
<evidence type="ECO:0000256" key="1">
    <source>
        <dbReference type="SAM" id="Phobius"/>
    </source>
</evidence>
<comment type="caution">
    <text evidence="2">The sequence shown here is derived from an EMBL/GenBank/DDBJ whole genome shotgun (WGS) entry which is preliminary data.</text>
</comment>
<feature type="transmembrane region" description="Helical" evidence="1">
    <location>
        <begin position="31"/>
        <end position="51"/>
    </location>
</feature>
<keyword evidence="3" id="KW-1185">Reference proteome</keyword>
<feature type="transmembrane region" description="Helical" evidence="1">
    <location>
        <begin position="79"/>
        <end position="99"/>
    </location>
</feature>